<dbReference type="InterPro" id="IPR016162">
    <property type="entry name" value="Ald_DH_N"/>
</dbReference>
<dbReference type="CDD" id="cd07087">
    <property type="entry name" value="ALDH_F3-13-14_CALDH-like"/>
    <property type="match status" value="1"/>
</dbReference>
<dbReference type="InterPro" id="IPR012394">
    <property type="entry name" value="Aldehyde_DH_NAD(P)"/>
</dbReference>
<dbReference type="InterPro" id="IPR015590">
    <property type="entry name" value="Aldehyde_DH_dom"/>
</dbReference>
<dbReference type="PANTHER" id="PTHR43570">
    <property type="entry name" value="ALDEHYDE DEHYDROGENASE"/>
    <property type="match status" value="1"/>
</dbReference>
<name>A0A9X1TGG3_9BACT</name>
<dbReference type="Gene3D" id="3.40.309.10">
    <property type="entry name" value="Aldehyde Dehydrogenase, Chain A, domain 2"/>
    <property type="match status" value="1"/>
</dbReference>
<dbReference type="PANTHER" id="PTHR43570:SF16">
    <property type="entry name" value="ALDEHYDE DEHYDROGENASE TYPE III, ISOFORM Q"/>
    <property type="match status" value="1"/>
</dbReference>
<keyword evidence="7" id="KW-1185">Reference proteome</keyword>
<evidence type="ECO:0000256" key="4">
    <source>
        <dbReference type="PIRSR" id="PIRSR036492-1"/>
    </source>
</evidence>
<dbReference type="GO" id="GO:0006081">
    <property type="term" value="P:aldehyde metabolic process"/>
    <property type="evidence" value="ECO:0007669"/>
    <property type="project" value="InterPro"/>
</dbReference>
<dbReference type="RefSeq" id="WP_234658521.1">
    <property type="nucleotide sequence ID" value="NZ_CP094997.1"/>
</dbReference>
<accession>A0A9X1TGG3</accession>
<dbReference type="Gene3D" id="3.40.605.10">
    <property type="entry name" value="Aldehyde Dehydrogenase, Chain A, domain 1"/>
    <property type="match status" value="1"/>
</dbReference>
<dbReference type="EMBL" id="JAJTTC010000012">
    <property type="protein sequence ID" value="MCF0065531.1"/>
    <property type="molecule type" value="Genomic_DNA"/>
</dbReference>
<dbReference type="Pfam" id="PF00171">
    <property type="entry name" value="Aldedh"/>
    <property type="match status" value="1"/>
</dbReference>
<evidence type="ECO:0000259" key="5">
    <source>
        <dbReference type="Pfam" id="PF00171"/>
    </source>
</evidence>
<evidence type="ECO:0000256" key="3">
    <source>
        <dbReference type="PIRNR" id="PIRNR036492"/>
    </source>
</evidence>
<organism evidence="6 7">
    <name type="scientific">Dyadobacter chenwenxiniae</name>
    <dbReference type="NCBI Taxonomy" id="2906456"/>
    <lineage>
        <taxon>Bacteria</taxon>
        <taxon>Pseudomonadati</taxon>
        <taxon>Bacteroidota</taxon>
        <taxon>Cytophagia</taxon>
        <taxon>Cytophagales</taxon>
        <taxon>Spirosomataceae</taxon>
        <taxon>Dyadobacter</taxon>
    </lineage>
</organism>
<dbReference type="GO" id="GO:0005737">
    <property type="term" value="C:cytoplasm"/>
    <property type="evidence" value="ECO:0007669"/>
    <property type="project" value="TreeGrafter"/>
</dbReference>
<protein>
    <recommendedName>
        <fullName evidence="3">Aldehyde dehydrogenase</fullName>
    </recommendedName>
</protein>
<dbReference type="AlphaFoldDB" id="A0A9X1TGG3"/>
<dbReference type="InterPro" id="IPR016161">
    <property type="entry name" value="Ald_DH/histidinol_DH"/>
</dbReference>
<comment type="similarity">
    <text evidence="1 3">Belongs to the aldehyde dehydrogenase family.</text>
</comment>
<dbReference type="Proteomes" id="UP001139000">
    <property type="component" value="Unassembled WGS sequence"/>
</dbReference>
<evidence type="ECO:0000313" key="6">
    <source>
        <dbReference type="EMBL" id="MCF0065531.1"/>
    </source>
</evidence>
<keyword evidence="2 3" id="KW-0560">Oxidoreductase</keyword>
<sequence>MYSIKEIFNRQKAYFLTEVSKTYEWRITQLENMERMLSENQAAFLEALKTDFKTCFSEQLFEVNAPLGIIQFVKSQLVQWMQPVEVPIPKFLATSGHKGIIYREPYGSTLVIGPYNGPLILLINPAIAALSAGNTVVMKANEQTPATSGLLESLIPQYFEPEVLALVNGGKEVSEELLSLPFDFIIFTGSSKTGKIVAKAAAEHLTPTILELGGQNPVIIDQTANVADAARKLVWAATGWGGQWCTSPGYVYIHESVADSFIEESKKALTEMYGDEIAANPDFSKMISISSVQRLVSLIDAEKVVAGGSHDELNRFMEPTIIYPVKWNDPIMDEEIFGPILPVLTYSELSDAVGNIKQKAKPLSAYIFSQDQDTINLLAETLSFGGGAVNQSNIHVFIVTLPFGGVGASGMGTYYGKPGFDALTHAKSILHAPTVNSVDFLIPPYTIEKLQALNLWFDY</sequence>
<evidence type="ECO:0000256" key="1">
    <source>
        <dbReference type="ARBA" id="ARBA00009986"/>
    </source>
</evidence>
<feature type="domain" description="Aldehyde dehydrogenase" evidence="5">
    <location>
        <begin position="23"/>
        <end position="429"/>
    </location>
</feature>
<dbReference type="GO" id="GO:0004029">
    <property type="term" value="F:aldehyde dehydrogenase (NAD+) activity"/>
    <property type="evidence" value="ECO:0007669"/>
    <property type="project" value="TreeGrafter"/>
</dbReference>
<dbReference type="PIRSF" id="PIRSF036492">
    <property type="entry name" value="ALDH"/>
    <property type="match status" value="1"/>
</dbReference>
<evidence type="ECO:0000313" key="7">
    <source>
        <dbReference type="Proteomes" id="UP001139000"/>
    </source>
</evidence>
<gene>
    <name evidence="6" type="ORF">LXM26_28710</name>
</gene>
<feature type="active site" evidence="4">
    <location>
        <position position="211"/>
    </location>
</feature>
<dbReference type="InterPro" id="IPR016163">
    <property type="entry name" value="Ald_DH_C"/>
</dbReference>
<reference evidence="6" key="1">
    <citation type="submission" date="2021-12" db="EMBL/GenBank/DDBJ databases">
        <title>Novel species in genus Dyadobacter.</title>
        <authorList>
            <person name="Ma C."/>
        </authorList>
    </citation>
    <scope>NUCLEOTIDE SEQUENCE</scope>
    <source>
        <strain evidence="6">LJ419</strain>
    </source>
</reference>
<evidence type="ECO:0000256" key="2">
    <source>
        <dbReference type="ARBA" id="ARBA00023002"/>
    </source>
</evidence>
<feature type="active site" evidence="4">
    <location>
        <position position="245"/>
    </location>
</feature>
<proteinExistence type="inferred from homology"/>
<comment type="caution">
    <text evidence="6">The sequence shown here is derived from an EMBL/GenBank/DDBJ whole genome shotgun (WGS) entry which is preliminary data.</text>
</comment>
<dbReference type="SUPFAM" id="SSF53720">
    <property type="entry name" value="ALDH-like"/>
    <property type="match status" value="1"/>
</dbReference>